<protein>
    <submittedName>
        <fullName evidence="1">Uncharacterized protein</fullName>
    </submittedName>
</protein>
<evidence type="ECO:0000313" key="1">
    <source>
        <dbReference type="EMBL" id="CAD8422208.1"/>
    </source>
</evidence>
<reference evidence="1" key="1">
    <citation type="submission" date="2021-01" db="EMBL/GenBank/DDBJ databases">
        <authorList>
            <person name="Corre E."/>
            <person name="Pelletier E."/>
            <person name="Niang G."/>
            <person name="Scheremetjew M."/>
            <person name="Finn R."/>
            <person name="Kale V."/>
            <person name="Holt S."/>
            <person name="Cochrane G."/>
            <person name="Meng A."/>
            <person name="Brown T."/>
            <person name="Cohen L."/>
        </authorList>
    </citation>
    <scope>NUCLEOTIDE SEQUENCE</scope>
    <source>
        <strain evidence="1">CCAP1064/1</strain>
    </source>
</reference>
<dbReference type="EMBL" id="HBEL01039514">
    <property type="protein sequence ID" value="CAD8422208.1"/>
    <property type="molecule type" value="Transcribed_RNA"/>
</dbReference>
<name>A0A7S0GG67_9STRA</name>
<sequence>MPTILAALRTAVPPAEQISMPIVYDVGVSSTARVQPVLIAVSCGLVLKIHHRAALIKKSRLRQPMKDLSILDICKGSPGFEIQARITARLILHMVVVRIVIGDRVDAG</sequence>
<accession>A0A7S0GG67</accession>
<gene>
    <name evidence="1" type="ORF">PINE0816_LOCUS18364</name>
</gene>
<dbReference type="AlphaFoldDB" id="A0A7S0GG67"/>
<proteinExistence type="predicted"/>
<organism evidence="1">
    <name type="scientific">Proboscia inermis</name>
    <dbReference type="NCBI Taxonomy" id="420281"/>
    <lineage>
        <taxon>Eukaryota</taxon>
        <taxon>Sar</taxon>
        <taxon>Stramenopiles</taxon>
        <taxon>Ochrophyta</taxon>
        <taxon>Bacillariophyta</taxon>
        <taxon>Coscinodiscophyceae</taxon>
        <taxon>Rhizosoleniophycidae</taxon>
        <taxon>Rhizosoleniales</taxon>
        <taxon>Rhizosoleniaceae</taxon>
        <taxon>Proboscia</taxon>
    </lineage>
</organism>